<reference evidence="2 3" key="1">
    <citation type="submission" date="2018-03" db="EMBL/GenBank/DDBJ databases">
        <title>Genomic Encyclopedia of Archaeal and Bacterial Type Strains, Phase II (KMG-II): from individual species to whole genera.</title>
        <authorList>
            <person name="Goeker M."/>
        </authorList>
    </citation>
    <scope>NUCLEOTIDE SEQUENCE [LARGE SCALE GENOMIC DNA]</scope>
    <source>
        <strain evidence="2 3">DSM 44889</strain>
    </source>
</reference>
<organism evidence="2 3">
    <name type="scientific">Quadrisphaera granulorum</name>
    <dbReference type="NCBI Taxonomy" id="317664"/>
    <lineage>
        <taxon>Bacteria</taxon>
        <taxon>Bacillati</taxon>
        <taxon>Actinomycetota</taxon>
        <taxon>Actinomycetes</taxon>
        <taxon>Kineosporiales</taxon>
        <taxon>Kineosporiaceae</taxon>
        <taxon>Quadrisphaera</taxon>
    </lineage>
</organism>
<feature type="transmembrane region" description="Helical" evidence="1">
    <location>
        <begin position="62"/>
        <end position="83"/>
    </location>
</feature>
<evidence type="ECO:0000256" key="1">
    <source>
        <dbReference type="SAM" id="Phobius"/>
    </source>
</evidence>
<keyword evidence="3" id="KW-1185">Reference proteome</keyword>
<protein>
    <submittedName>
        <fullName evidence="2">SdpI/YhfL family protein</fullName>
    </submittedName>
</protein>
<comment type="caution">
    <text evidence="2">The sequence shown here is derived from an EMBL/GenBank/DDBJ whole genome shotgun (WGS) entry which is preliminary data.</text>
</comment>
<feature type="transmembrane region" description="Helical" evidence="1">
    <location>
        <begin position="89"/>
        <end position="112"/>
    </location>
</feature>
<dbReference type="InterPro" id="IPR025962">
    <property type="entry name" value="SdpI/YhfL"/>
</dbReference>
<feature type="transmembrane region" description="Helical" evidence="1">
    <location>
        <begin position="6"/>
        <end position="25"/>
    </location>
</feature>
<proteinExistence type="predicted"/>
<gene>
    <name evidence="2" type="ORF">BXY45_101253</name>
</gene>
<dbReference type="AlphaFoldDB" id="A0A316B186"/>
<keyword evidence="1" id="KW-0812">Transmembrane</keyword>
<name>A0A316B186_9ACTN</name>
<dbReference type="EMBL" id="QGDQ01000001">
    <property type="protein sequence ID" value="PWJ56277.1"/>
    <property type="molecule type" value="Genomic_DNA"/>
</dbReference>
<dbReference type="Proteomes" id="UP000245469">
    <property type="component" value="Unassembled WGS sequence"/>
</dbReference>
<evidence type="ECO:0000313" key="2">
    <source>
        <dbReference type="EMBL" id="PWJ56277.1"/>
    </source>
</evidence>
<keyword evidence="1" id="KW-1133">Transmembrane helix</keyword>
<dbReference type="Pfam" id="PF13630">
    <property type="entry name" value="SdpI"/>
    <property type="match status" value="1"/>
</dbReference>
<evidence type="ECO:0000313" key="3">
    <source>
        <dbReference type="Proteomes" id="UP000245469"/>
    </source>
</evidence>
<keyword evidence="1" id="KW-0472">Membrane</keyword>
<accession>A0A316B186</accession>
<sequence length="122" mass="11883">MPMWTAVLVGAVLLGAGGLTPYVVARAANGRLARNRWVGVRTPGTLASDGAWRSGHAAARPWALAAGALMALAGLASLVIGAASGSPGMFALAVVGGAALGSVVLVAGAVRADAAARGDVKR</sequence>